<feature type="chain" id="PRO_5034046559" evidence="1">
    <location>
        <begin position="20"/>
        <end position="251"/>
    </location>
</feature>
<keyword evidence="3" id="KW-1185">Reference proteome</keyword>
<organism evidence="2 3">
    <name type="scientific">Colletotrichum asianum</name>
    <dbReference type="NCBI Taxonomy" id="702518"/>
    <lineage>
        <taxon>Eukaryota</taxon>
        <taxon>Fungi</taxon>
        <taxon>Dikarya</taxon>
        <taxon>Ascomycota</taxon>
        <taxon>Pezizomycotina</taxon>
        <taxon>Sordariomycetes</taxon>
        <taxon>Hypocreomycetidae</taxon>
        <taxon>Glomerellales</taxon>
        <taxon>Glomerellaceae</taxon>
        <taxon>Colletotrichum</taxon>
        <taxon>Colletotrichum gloeosporioides species complex</taxon>
    </lineage>
</organism>
<evidence type="ECO:0000313" key="2">
    <source>
        <dbReference type="EMBL" id="KAF0330772.1"/>
    </source>
</evidence>
<dbReference type="AlphaFoldDB" id="A0A8H3ZWJ4"/>
<evidence type="ECO:0000313" key="3">
    <source>
        <dbReference type="Proteomes" id="UP000434172"/>
    </source>
</evidence>
<gene>
    <name evidence="2" type="ORF">GQ607_002176</name>
</gene>
<dbReference type="Proteomes" id="UP000434172">
    <property type="component" value="Unassembled WGS sequence"/>
</dbReference>
<protein>
    <submittedName>
        <fullName evidence="2">Uncharacterized protein</fullName>
    </submittedName>
</protein>
<accession>A0A8H3ZWJ4</accession>
<comment type="caution">
    <text evidence="2">The sequence shown here is derived from an EMBL/GenBank/DDBJ whole genome shotgun (WGS) entry which is preliminary data.</text>
</comment>
<proteinExistence type="predicted"/>
<evidence type="ECO:0000256" key="1">
    <source>
        <dbReference type="SAM" id="SignalP"/>
    </source>
</evidence>
<dbReference type="EMBL" id="WOWK01000006">
    <property type="protein sequence ID" value="KAF0330772.1"/>
    <property type="molecule type" value="Genomic_DNA"/>
</dbReference>
<dbReference type="OrthoDB" id="5086500at2759"/>
<sequence>MIAPKSFFLSLALIGSTATANPLLNKRDVTWGPIAGFQATTSEIISTVSTIYPGKMPSGQKGYMFAWIGIGAETGDLIQSIVGSYPAGMSECTGSAADSTWCISSEVYGLDSTGATVQFVGDKRTADTNYENGIIFNYTLIDKSTYLWEQTMTDAVTGELLSTYQKKSGKMTLWNTAIELQDNNGVAPTGTVEPQYYTNTTIVFAEKDAAYKDGAYTESGATYSGIATADGGKTWTIEKITVPAMTGSLGV</sequence>
<keyword evidence="1" id="KW-0732">Signal</keyword>
<feature type="signal peptide" evidence="1">
    <location>
        <begin position="1"/>
        <end position="19"/>
    </location>
</feature>
<name>A0A8H3ZWJ4_9PEZI</name>
<reference evidence="2 3" key="1">
    <citation type="submission" date="2019-12" db="EMBL/GenBank/DDBJ databases">
        <title>A genome sequence resource for the geographically widespread anthracnose pathogen Colletotrichum asianum.</title>
        <authorList>
            <person name="Meng Y."/>
        </authorList>
    </citation>
    <scope>NUCLEOTIDE SEQUENCE [LARGE SCALE GENOMIC DNA]</scope>
    <source>
        <strain evidence="2 3">ICMP 18580</strain>
    </source>
</reference>